<dbReference type="InterPro" id="IPR014314">
    <property type="entry name" value="Succ_DH_cytb556"/>
</dbReference>
<evidence type="ECO:0000256" key="5">
    <source>
        <dbReference type="ARBA" id="ARBA00022989"/>
    </source>
</evidence>
<protein>
    <submittedName>
        <fullName evidence="10">Succinate dehydrogenase cytochrome b560 subunit, mitochondrial-like</fullName>
    </submittedName>
</protein>
<dbReference type="InterPro" id="IPR034804">
    <property type="entry name" value="SQR/QFR_C/D"/>
</dbReference>
<dbReference type="PANTHER" id="PTHR10978">
    <property type="entry name" value="SUCCINATE DEHYDROGENASE CYTOCHROME B560 SUBUNIT"/>
    <property type="match status" value="1"/>
</dbReference>
<dbReference type="GO" id="GO:0016020">
    <property type="term" value="C:membrane"/>
    <property type="evidence" value="ECO:0007669"/>
    <property type="project" value="UniProtKB-SubCell"/>
</dbReference>
<comment type="subcellular location">
    <subcellularLocation>
        <location evidence="1">Membrane</location>
        <topology evidence="1">Multi-pass membrane protein</topology>
    </subcellularLocation>
</comment>
<dbReference type="GO" id="GO:0006099">
    <property type="term" value="P:tricarboxylic acid cycle"/>
    <property type="evidence" value="ECO:0007669"/>
    <property type="project" value="InterPro"/>
</dbReference>
<evidence type="ECO:0000256" key="4">
    <source>
        <dbReference type="ARBA" id="ARBA00022723"/>
    </source>
</evidence>
<dbReference type="SUPFAM" id="SSF81343">
    <property type="entry name" value="Fumarate reductase respiratory complex transmembrane subunits"/>
    <property type="match status" value="1"/>
</dbReference>
<dbReference type="NCBIfam" id="TIGR02970">
    <property type="entry name" value="succ_dehyd_cytB"/>
    <property type="match status" value="1"/>
</dbReference>
<dbReference type="GO" id="GO:0005739">
    <property type="term" value="C:mitochondrion"/>
    <property type="evidence" value="ECO:0007669"/>
    <property type="project" value="GOC"/>
</dbReference>
<evidence type="ECO:0000256" key="3">
    <source>
        <dbReference type="ARBA" id="ARBA00022692"/>
    </source>
</evidence>
<gene>
    <name evidence="10" type="primary">LOC105363600</name>
</gene>
<dbReference type="InterPro" id="IPR018495">
    <property type="entry name" value="Succ_DH_cyt_bsu_CS"/>
</dbReference>
<accession>A0AAJ6YKA8</accession>
<dbReference type="GeneID" id="105363600"/>
<keyword evidence="9" id="KW-1185">Reference proteome</keyword>
<dbReference type="GO" id="GO:0009055">
    <property type="term" value="F:electron transfer activity"/>
    <property type="evidence" value="ECO:0007669"/>
    <property type="project" value="InterPro"/>
</dbReference>
<dbReference type="Pfam" id="PF01127">
    <property type="entry name" value="Sdh_cyt"/>
    <property type="match status" value="1"/>
</dbReference>
<dbReference type="KEGG" id="csol:105363600"/>
<dbReference type="RefSeq" id="XP_011499640.1">
    <property type="nucleotide sequence ID" value="XM_011501338.1"/>
</dbReference>
<evidence type="ECO:0000256" key="7">
    <source>
        <dbReference type="ARBA" id="ARBA00023136"/>
    </source>
</evidence>
<dbReference type="PROSITE" id="PS01001">
    <property type="entry name" value="SDH_CYT_2"/>
    <property type="match status" value="1"/>
</dbReference>
<dbReference type="AlphaFoldDB" id="A0AAJ6YKA8"/>
<evidence type="ECO:0000256" key="2">
    <source>
        <dbReference type="ARBA" id="ARBA00022617"/>
    </source>
</evidence>
<dbReference type="InterPro" id="IPR000701">
    <property type="entry name" value="SuccDH_FuR_B_TM-su"/>
</dbReference>
<feature type="transmembrane region" description="Helical" evidence="8">
    <location>
        <begin position="79"/>
        <end position="99"/>
    </location>
</feature>
<evidence type="ECO:0000313" key="10">
    <source>
        <dbReference type="RefSeq" id="XP_011499640.1"/>
    </source>
</evidence>
<evidence type="ECO:0000256" key="8">
    <source>
        <dbReference type="SAM" id="Phobius"/>
    </source>
</evidence>
<dbReference type="Proteomes" id="UP000695007">
    <property type="component" value="Unplaced"/>
</dbReference>
<keyword evidence="5 8" id="KW-1133">Transmembrane helix</keyword>
<proteinExistence type="predicted"/>
<evidence type="ECO:0000313" key="9">
    <source>
        <dbReference type="Proteomes" id="UP000695007"/>
    </source>
</evidence>
<organism evidence="9 10">
    <name type="scientific">Ceratosolen solmsi marchali</name>
    <dbReference type="NCBI Taxonomy" id="326594"/>
    <lineage>
        <taxon>Eukaryota</taxon>
        <taxon>Metazoa</taxon>
        <taxon>Ecdysozoa</taxon>
        <taxon>Arthropoda</taxon>
        <taxon>Hexapoda</taxon>
        <taxon>Insecta</taxon>
        <taxon>Pterygota</taxon>
        <taxon>Neoptera</taxon>
        <taxon>Endopterygota</taxon>
        <taxon>Hymenoptera</taxon>
        <taxon>Apocrita</taxon>
        <taxon>Proctotrupomorpha</taxon>
        <taxon>Chalcidoidea</taxon>
        <taxon>Agaonidae</taxon>
        <taxon>Agaoninae</taxon>
        <taxon>Ceratosolen</taxon>
    </lineage>
</organism>
<name>A0AAJ6YKA8_9HYME</name>
<evidence type="ECO:0000256" key="6">
    <source>
        <dbReference type="ARBA" id="ARBA00023004"/>
    </source>
</evidence>
<sequence>MALNFTRLICRRNLYLNNFRCLYTSNPSRISTSAALMCCEPETYAQKNLRLARPLSPHLTIYQVQLTSFLSITHRASGVLLSLYGIFLGFGTLFIPGGIPCVIQVITNWNLPAALLYLGKALFAIPLTYHYSNGLRHLMWDLGKGLNMKEVYSSGWIVVAATLISALSLAAL</sequence>
<dbReference type="PANTHER" id="PTHR10978:SF5">
    <property type="entry name" value="SUCCINATE DEHYDROGENASE CYTOCHROME B560 SUBUNIT, MITOCHONDRIAL"/>
    <property type="match status" value="1"/>
</dbReference>
<dbReference type="PROSITE" id="PS01000">
    <property type="entry name" value="SDH_CYT_1"/>
    <property type="match status" value="1"/>
</dbReference>
<feature type="transmembrane region" description="Helical" evidence="8">
    <location>
        <begin position="151"/>
        <end position="171"/>
    </location>
</feature>
<keyword evidence="6" id="KW-0408">Iron</keyword>
<dbReference type="Gene3D" id="1.20.1300.10">
    <property type="entry name" value="Fumarate reductase/succinate dehydrogenase, transmembrane subunit"/>
    <property type="match status" value="1"/>
</dbReference>
<keyword evidence="7 8" id="KW-0472">Membrane</keyword>
<feature type="transmembrane region" description="Helical" evidence="8">
    <location>
        <begin position="111"/>
        <end position="131"/>
    </location>
</feature>
<evidence type="ECO:0000256" key="1">
    <source>
        <dbReference type="ARBA" id="ARBA00004141"/>
    </source>
</evidence>
<keyword evidence="4" id="KW-0479">Metal-binding</keyword>
<dbReference type="CDD" id="cd03499">
    <property type="entry name" value="SQR_TypeC_SdhC"/>
    <property type="match status" value="1"/>
</dbReference>
<keyword evidence="3 8" id="KW-0812">Transmembrane</keyword>
<dbReference type="GO" id="GO:0006121">
    <property type="term" value="P:mitochondrial electron transport, succinate to ubiquinone"/>
    <property type="evidence" value="ECO:0007669"/>
    <property type="project" value="TreeGrafter"/>
</dbReference>
<dbReference type="GO" id="GO:0046872">
    <property type="term" value="F:metal ion binding"/>
    <property type="evidence" value="ECO:0007669"/>
    <property type="project" value="UniProtKB-KW"/>
</dbReference>
<keyword evidence="2" id="KW-0349">Heme</keyword>
<reference evidence="10" key="1">
    <citation type="submission" date="2025-08" db="UniProtKB">
        <authorList>
            <consortium name="RefSeq"/>
        </authorList>
    </citation>
    <scope>IDENTIFICATION</scope>
</reference>